<dbReference type="EMBL" id="JAOBZK010000015">
    <property type="protein sequence ID" value="MDH1178974.1"/>
    <property type="molecule type" value="Genomic_DNA"/>
</dbReference>
<evidence type="ECO:0000256" key="2">
    <source>
        <dbReference type="SAM" id="SignalP"/>
    </source>
</evidence>
<evidence type="ECO:0008006" key="5">
    <source>
        <dbReference type="Google" id="ProtNLM"/>
    </source>
</evidence>
<feature type="chain" id="PRO_5044856516" description="Acid shock protein" evidence="2">
    <location>
        <begin position="29"/>
        <end position="72"/>
    </location>
</feature>
<gene>
    <name evidence="3" type="ORF">N5C72_12875</name>
</gene>
<proteinExistence type="predicted"/>
<comment type="caution">
    <text evidence="3">The sequence shown here is derived from an EMBL/GenBank/DDBJ whole genome shotgun (WGS) entry which is preliminary data.</text>
</comment>
<protein>
    <recommendedName>
        <fullName evidence="5">Acid shock protein</fullName>
    </recommendedName>
</protein>
<dbReference type="AlphaFoldDB" id="A0ABD4YVQ5"/>
<feature type="signal peptide" evidence="2">
    <location>
        <begin position="1"/>
        <end position="28"/>
    </location>
</feature>
<dbReference type="RefSeq" id="WP_063953833.1">
    <property type="nucleotide sequence ID" value="NZ_JAOBZK010000015.1"/>
</dbReference>
<dbReference type="Proteomes" id="UP001158644">
    <property type="component" value="Unassembled WGS sequence"/>
</dbReference>
<evidence type="ECO:0000313" key="4">
    <source>
        <dbReference type="Proteomes" id="UP001158644"/>
    </source>
</evidence>
<feature type="region of interest" description="Disordered" evidence="1">
    <location>
        <begin position="29"/>
        <end position="72"/>
    </location>
</feature>
<name>A0ABD4YVQ5_9BURK</name>
<reference evidence="3 4" key="1">
    <citation type="submission" date="2022-09" db="EMBL/GenBank/DDBJ databases">
        <title>Intensive care unit water sources are persistently colonized with multi-drug resistant bacteria and are the site of extensive horizontal gene transfer of antibiotic resistance genes.</title>
        <authorList>
            <person name="Diorio-Toth L."/>
        </authorList>
    </citation>
    <scope>NUCLEOTIDE SEQUENCE [LARGE SCALE GENOMIC DNA]</scope>
    <source>
        <strain evidence="3 4">GD03967</strain>
    </source>
</reference>
<keyword evidence="2" id="KW-0732">Signal</keyword>
<evidence type="ECO:0000256" key="1">
    <source>
        <dbReference type="SAM" id="MobiDB-lite"/>
    </source>
</evidence>
<organism evidence="3 4">
    <name type="scientific">Achromobacter mucicolens</name>
    <dbReference type="NCBI Taxonomy" id="1389922"/>
    <lineage>
        <taxon>Bacteria</taxon>
        <taxon>Pseudomonadati</taxon>
        <taxon>Pseudomonadota</taxon>
        <taxon>Betaproteobacteria</taxon>
        <taxon>Burkholderiales</taxon>
        <taxon>Alcaligenaceae</taxon>
        <taxon>Achromobacter</taxon>
    </lineage>
</organism>
<accession>A0ABD4YVQ5</accession>
<feature type="compositionally biased region" description="Low complexity" evidence="1">
    <location>
        <begin position="54"/>
        <end position="72"/>
    </location>
</feature>
<sequence length="72" mass="7182">MTTHSRIAAFLSTSALCLGLAAAPSAFAAGASKTGDTKTQAHHKHHKADKSSAKHSAGAASTHKSGATTPTK</sequence>
<evidence type="ECO:0000313" key="3">
    <source>
        <dbReference type="EMBL" id="MDH1178974.1"/>
    </source>
</evidence>